<sequence length="249" mass="28208">MGFLDRLFGKKQKNYQPLVIYGLCGPIGVGAHKSGEAFYWTASVILQAWKEEGSDELHTEKIHLEKECDEEGVRALQQQLSGHTIFHARVRRGEGGFELLELLEAPCEEAQLQQLVPEQPKRNEQEPVAQPAGTLTFGKEEIELNTDSEEAMHLFYKLKKRQAGWRSDAVKLVTDTFVPAYNEAKEKGKKLTKKEVREQILLHAITLSEDGSDAFTFHFTFEKEGEKVQLDVSGSVSKGMIDCQWNIEQ</sequence>
<dbReference type="InterPro" id="IPR054286">
    <property type="entry name" value="DUF7021"/>
</dbReference>
<comment type="caution">
    <text evidence="2">The sequence shown here is derived from an EMBL/GenBank/DDBJ whole genome shotgun (WGS) entry which is preliminary data.</text>
</comment>
<protein>
    <recommendedName>
        <fullName evidence="1">DUF7021 domain-containing protein</fullName>
    </recommendedName>
</protein>
<reference evidence="3" key="1">
    <citation type="submission" date="2023-06" db="EMBL/GenBank/DDBJ databases">
        <title>Identification and characterization of horizontal gene transfer across gut microbiota members of farm animals based on homology search.</title>
        <authorList>
            <person name="Zeman M."/>
            <person name="Kubasova T."/>
            <person name="Jahodarova E."/>
            <person name="Nykrynova M."/>
            <person name="Rychlik I."/>
        </authorList>
    </citation>
    <scope>NUCLEOTIDE SEQUENCE [LARGE SCALE GENOMIC DNA]</scope>
    <source>
        <strain evidence="3">ET39</strain>
    </source>
</reference>
<dbReference type="RefSeq" id="WP_289607632.1">
    <property type="nucleotide sequence ID" value="NZ_JAUDCG010000020.1"/>
</dbReference>
<name>A0ABT7UCQ1_9FIRM</name>
<gene>
    <name evidence="2" type="ORF">QUV96_05890</name>
</gene>
<evidence type="ECO:0000313" key="2">
    <source>
        <dbReference type="EMBL" id="MDM8157170.1"/>
    </source>
</evidence>
<feature type="domain" description="DUF7021" evidence="1">
    <location>
        <begin position="17"/>
        <end position="116"/>
    </location>
</feature>
<dbReference type="Proteomes" id="UP001529340">
    <property type="component" value="Unassembled WGS sequence"/>
</dbReference>
<keyword evidence="3" id="KW-1185">Reference proteome</keyword>
<reference evidence="2 3" key="2">
    <citation type="submission" date="2023-06" db="EMBL/GenBank/DDBJ databases">
        <title>Identification and characterization of horizontal gene transfer across gut microbiota members of farm animals based on homology search.</title>
        <authorList>
            <person name="Schwarzerova J."/>
            <person name="Nykrynova M."/>
            <person name="Jureckova K."/>
            <person name="Cejkova D."/>
            <person name="Rychlik I."/>
        </authorList>
    </citation>
    <scope>NUCLEOTIDE SEQUENCE [LARGE SCALE GENOMIC DNA]</scope>
    <source>
        <strain evidence="2 3">ET39</strain>
    </source>
</reference>
<dbReference type="EMBL" id="JAUDCG010000020">
    <property type="protein sequence ID" value="MDM8157170.1"/>
    <property type="molecule type" value="Genomic_DNA"/>
</dbReference>
<organism evidence="2 3">
    <name type="scientific">Amedibacillus dolichus</name>
    <dbReference type="NCBI Taxonomy" id="31971"/>
    <lineage>
        <taxon>Bacteria</taxon>
        <taxon>Bacillati</taxon>
        <taxon>Bacillota</taxon>
        <taxon>Erysipelotrichia</taxon>
        <taxon>Erysipelotrichales</taxon>
        <taxon>Erysipelotrichaceae</taxon>
        <taxon>Amedibacillus</taxon>
    </lineage>
</organism>
<dbReference type="Pfam" id="PF22886">
    <property type="entry name" value="DUF7021"/>
    <property type="match status" value="1"/>
</dbReference>
<evidence type="ECO:0000313" key="3">
    <source>
        <dbReference type="Proteomes" id="UP001529340"/>
    </source>
</evidence>
<proteinExistence type="predicted"/>
<accession>A0ABT7UCQ1</accession>
<evidence type="ECO:0000259" key="1">
    <source>
        <dbReference type="Pfam" id="PF22886"/>
    </source>
</evidence>